<dbReference type="EMBL" id="LNQE01000659">
    <property type="protein sequence ID" value="KUG25536.1"/>
    <property type="molecule type" value="Genomic_DNA"/>
</dbReference>
<dbReference type="PANTHER" id="PTHR40277">
    <property type="entry name" value="BLL5419 PROTEIN"/>
    <property type="match status" value="1"/>
</dbReference>
<dbReference type="InterPro" id="IPR022791">
    <property type="entry name" value="L-PG_synthase/AglD"/>
</dbReference>
<dbReference type="AlphaFoldDB" id="A0A0W8FXC5"/>
<reference evidence="7" key="1">
    <citation type="journal article" date="2015" name="Proc. Natl. Acad. Sci. U.S.A.">
        <title>Networks of energetic and metabolic interactions define dynamics in microbial communities.</title>
        <authorList>
            <person name="Embree M."/>
            <person name="Liu J.K."/>
            <person name="Al-Bassam M.M."/>
            <person name="Zengler K."/>
        </authorList>
    </citation>
    <scope>NUCLEOTIDE SEQUENCE</scope>
</reference>
<feature type="transmembrane region" description="Helical" evidence="6">
    <location>
        <begin position="23"/>
        <end position="42"/>
    </location>
</feature>
<protein>
    <recommendedName>
        <fullName evidence="8">Dolichol-p-glucose synthetase</fullName>
    </recommendedName>
</protein>
<evidence type="ECO:0008006" key="8">
    <source>
        <dbReference type="Google" id="ProtNLM"/>
    </source>
</evidence>
<keyword evidence="4 6" id="KW-1133">Transmembrane helix</keyword>
<gene>
    <name evidence="7" type="ORF">ASZ90_004639</name>
</gene>
<comment type="caution">
    <text evidence="7">The sequence shown here is derived from an EMBL/GenBank/DDBJ whole genome shotgun (WGS) entry which is preliminary data.</text>
</comment>
<comment type="subcellular location">
    <subcellularLocation>
        <location evidence="1">Cell membrane</location>
        <topology evidence="1">Multi-pass membrane protein</topology>
    </subcellularLocation>
</comment>
<evidence type="ECO:0000313" key="7">
    <source>
        <dbReference type="EMBL" id="KUG25536.1"/>
    </source>
</evidence>
<evidence type="ECO:0000256" key="1">
    <source>
        <dbReference type="ARBA" id="ARBA00004651"/>
    </source>
</evidence>
<sequence length="325" mass="36778">MDTNTLINRLQKIVENRKSIDRVLKIFISIGLLIFLVSYISIEKITTVFLSAKYEYILYASILSLVNIYLQAYKWKLVLNYSLGDVTFMRALHSYFGGVTSGLSTPARIGEFIGRAIPLEEFNFFSVTIVSFIDKIINMIVITFFGAISSVFFYRSFNEPHFYVDVPLLIIIVSLFAIIVYMLFNSSFFVSVVKRKFKNNQKVLNKISVVDKFLSQDLSVKVKIFSINILFFIVILFQFALLVNAFASYTDIIQLMIIASLILFATTVVLPFSFGDLGVREGAASYLVGMISLSPVIGFNSALVLFIINVIFPAFIGLIFLIKNK</sequence>
<proteinExistence type="predicted"/>
<feature type="transmembrane region" description="Helical" evidence="6">
    <location>
        <begin position="224"/>
        <end position="246"/>
    </location>
</feature>
<feature type="transmembrane region" description="Helical" evidence="6">
    <location>
        <begin position="303"/>
        <end position="322"/>
    </location>
</feature>
<evidence type="ECO:0000256" key="4">
    <source>
        <dbReference type="ARBA" id="ARBA00022989"/>
    </source>
</evidence>
<feature type="transmembrane region" description="Helical" evidence="6">
    <location>
        <begin position="252"/>
        <end position="272"/>
    </location>
</feature>
<feature type="transmembrane region" description="Helical" evidence="6">
    <location>
        <begin position="136"/>
        <end position="154"/>
    </location>
</feature>
<keyword evidence="5 6" id="KW-0472">Membrane</keyword>
<feature type="transmembrane region" description="Helical" evidence="6">
    <location>
        <begin position="166"/>
        <end position="193"/>
    </location>
</feature>
<accession>A0A0W8FXC5</accession>
<evidence type="ECO:0000256" key="5">
    <source>
        <dbReference type="ARBA" id="ARBA00023136"/>
    </source>
</evidence>
<dbReference type="Pfam" id="PF03706">
    <property type="entry name" value="LPG_synthase_TM"/>
    <property type="match status" value="1"/>
</dbReference>
<name>A0A0W8FXC5_9ZZZZ</name>
<evidence type="ECO:0000256" key="6">
    <source>
        <dbReference type="SAM" id="Phobius"/>
    </source>
</evidence>
<keyword evidence="3 6" id="KW-0812">Transmembrane</keyword>
<evidence type="ECO:0000256" key="3">
    <source>
        <dbReference type="ARBA" id="ARBA00022692"/>
    </source>
</evidence>
<feature type="transmembrane region" description="Helical" evidence="6">
    <location>
        <begin position="279"/>
        <end position="297"/>
    </location>
</feature>
<feature type="transmembrane region" description="Helical" evidence="6">
    <location>
        <begin position="54"/>
        <end position="73"/>
    </location>
</feature>
<keyword evidence="2" id="KW-1003">Cell membrane</keyword>
<dbReference type="GO" id="GO:0005886">
    <property type="term" value="C:plasma membrane"/>
    <property type="evidence" value="ECO:0007669"/>
    <property type="project" value="UniProtKB-SubCell"/>
</dbReference>
<dbReference type="PANTHER" id="PTHR40277:SF1">
    <property type="entry name" value="BLL5419 PROTEIN"/>
    <property type="match status" value="1"/>
</dbReference>
<organism evidence="7">
    <name type="scientific">hydrocarbon metagenome</name>
    <dbReference type="NCBI Taxonomy" id="938273"/>
    <lineage>
        <taxon>unclassified sequences</taxon>
        <taxon>metagenomes</taxon>
        <taxon>ecological metagenomes</taxon>
    </lineage>
</organism>
<evidence type="ECO:0000256" key="2">
    <source>
        <dbReference type="ARBA" id="ARBA00022475"/>
    </source>
</evidence>